<dbReference type="PANTHER" id="PTHR39200:SF1">
    <property type="entry name" value="AUTO-TRANSPORTER ADHESIN HEAD GIN DOMAIN-CONTAINING PROTEIN-RELATED"/>
    <property type="match status" value="1"/>
</dbReference>
<evidence type="ECO:0000313" key="4">
    <source>
        <dbReference type="Proteomes" id="UP001597508"/>
    </source>
</evidence>
<dbReference type="InterPro" id="IPR021255">
    <property type="entry name" value="DUF2807"/>
</dbReference>
<proteinExistence type="predicted"/>
<evidence type="ECO:0000256" key="1">
    <source>
        <dbReference type="SAM" id="SignalP"/>
    </source>
</evidence>
<dbReference type="RefSeq" id="WP_379664659.1">
    <property type="nucleotide sequence ID" value="NZ_JBHULH010000001.1"/>
</dbReference>
<accession>A0ABW5LPY8</accession>
<gene>
    <name evidence="3" type="ORF">ACFSRZ_01045</name>
</gene>
<dbReference type="Pfam" id="PF10988">
    <property type="entry name" value="DUF2807"/>
    <property type="match status" value="1"/>
</dbReference>
<feature type="chain" id="PRO_5047344958" evidence="1">
    <location>
        <begin position="20"/>
        <end position="242"/>
    </location>
</feature>
<evidence type="ECO:0000313" key="3">
    <source>
        <dbReference type="EMBL" id="MFD2565934.1"/>
    </source>
</evidence>
<name>A0ABW5LPY8_9FLAO</name>
<dbReference type="PANTHER" id="PTHR39200">
    <property type="entry name" value="HYPOTHETICAL EXPORTED PROTEIN"/>
    <property type="match status" value="1"/>
</dbReference>
<sequence length="242" mass="25643">MKKFILTAFILTITFSVDAQSWWGNKKVRGNGNVTTITRSTGDYDGVSLGGFFDVILVRGTEGKIKIEGEENLMEYIVTEVSRGTLKVKVEKGINLKTTRRITVTVPVREIDHVSLGGSGNVRSEILLKAEDFKVSLGGSGNIELEVDATNVKSSIGGSGNIKLSGKADHMKGSIAGSGTIKAYELQVNSIKASIAGSGDIRVSVKDEIKATVAGSGSIYYKGNPPKIDTKSVGSGSVKSRN</sequence>
<feature type="domain" description="Putative auto-transporter adhesin head GIN" evidence="2">
    <location>
        <begin position="43"/>
        <end position="225"/>
    </location>
</feature>
<keyword evidence="1" id="KW-0732">Signal</keyword>
<dbReference type="Gene3D" id="2.160.20.120">
    <property type="match status" value="1"/>
</dbReference>
<comment type="caution">
    <text evidence="3">The sequence shown here is derived from an EMBL/GenBank/DDBJ whole genome shotgun (WGS) entry which is preliminary data.</text>
</comment>
<dbReference type="Proteomes" id="UP001597508">
    <property type="component" value="Unassembled WGS sequence"/>
</dbReference>
<feature type="signal peptide" evidence="1">
    <location>
        <begin position="1"/>
        <end position="19"/>
    </location>
</feature>
<organism evidence="3 4">
    <name type="scientific">Pseudotenacibaculum haliotis</name>
    <dbReference type="NCBI Taxonomy" id="1862138"/>
    <lineage>
        <taxon>Bacteria</taxon>
        <taxon>Pseudomonadati</taxon>
        <taxon>Bacteroidota</taxon>
        <taxon>Flavobacteriia</taxon>
        <taxon>Flavobacteriales</taxon>
        <taxon>Flavobacteriaceae</taxon>
        <taxon>Pseudotenacibaculum</taxon>
    </lineage>
</organism>
<protein>
    <submittedName>
        <fullName evidence="3">Head GIN domain-containing protein</fullName>
    </submittedName>
</protein>
<dbReference type="EMBL" id="JBHULH010000001">
    <property type="protein sequence ID" value="MFD2565934.1"/>
    <property type="molecule type" value="Genomic_DNA"/>
</dbReference>
<keyword evidence="4" id="KW-1185">Reference proteome</keyword>
<evidence type="ECO:0000259" key="2">
    <source>
        <dbReference type="Pfam" id="PF10988"/>
    </source>
</evidence>
<reference evidence="4" key="1">
    <citation type="journal article" date="2019" name="Int. J. Syst. Evol. Microbiol.">
        <title>The Global Catalogue of Microorganisms (GCM) 10K type strain sequencing project: providing services to taxonomists for standard genome sequencing and annotation.</title>
        <authorList>
            <consortium name="The Broad Institute Genomics Platform"/>
            <consortium name="The Broad Institute Genome Sequencing Center for Infectious Disease"/>
            <person name="Wu L."/>
            <person name="Ma J."/>
        </authorList>
    </citation>
    <scope>NUCLEOTIDE SEQUENCE [LARGE SCALE GENOMIC DNA]</scope>
    <source>
        <strain evidence="4">KCTC 52127</strain>
    </source>
</reference>